<comment type="caution">
    <text evidence="2">The sequence shown here is derived from an EMBL/GenBank/DDBJ whole genome shotgun (WGS) entry which is preliminary data.</text>
</comment>
<feature type="region of interest" description="Disordered" evidence="1">
    <location>
        <begin position="1"/>
        <end position="20"/>
    </location>
</feature>
<evidence type="ECO:0000313" key="2">
    <source>
        <dbReference type="EMBL" id="GIY60641.1"/>
    </source>
</evidence>
<organism evidence="2 3">
    <name type="scientific">Caerostris extrusa</name>
    <name type="common">Bark spider</name>
    <name type="synonym">Caerostris bankana</name>
    <dbReference type="NCBI Taxonomy" id="172846"/>
    <lineage>
        <taxon>Eukaryota</taxon>
        <taxon>Metazoa</taxon>
        <taxon>Ecdysozoa</taxon>
        <taxon>Arthropoda</taxon>
        <taxon>Chelicerata</taxon>
        <taxon>Arachnida</taxon>
        <taxon>Araneae</taxon>
        <taxon>Araneomorphae</taxon>
        <taxon>Entelegynae</taxon>
        <taxon>Araneoidea</taxon>
        <taxon>Araneidae</taxon>
        <taxon>Caerostris</taxon>
    </lineage>
</organism>
<keyword evidence="3" id="KW-1185">Reference proteome</keyword>
<evidence type="ECO:0000313" key="3">
    <source>
        <dbReference type="Proteomes" id="UP001054945"/>
    </source>
</evidence>
<reference evidence="2 3" key="1">
    <citation type="submission" date="2021-06" db="EMBL/GenBank/DDBJ databases">
        <title>Caerostris extrusa draft genome.</title>
        <authorList>
            <person name="Kono N."/>
            <person name="Arakawa K."/>
        </authorList>
    </citation>
    <scope>NUCLEOTIDE SEQUENCE [LARGE SCALE GENOMIC DNA]</scope>
</reference>
<proteinExistence type="predicted"/>
<sequence length="87" mass="10086">MRRSTHDTHKKAQQPRERAALQPTKGCFVFRTFSFHCGFFLLSGAKRNYSCNEIPYVWFQPIRLCARSVPLEALLDQHAALRFMAAI</sequence>
<dbReference type="AlphaFoldDB" id="A0AAV4URV3"/>
<dbReference type="Proteomes" id="UP001054945">
    <property type="component" value="Unassembled WGS sequence"/>
</dbReference>
<dbReference type="EMBL" id="BPLR01013353">
    <property type="protein sequence ID" value="GIY60641.1"/>
    <property type="molecule type" value="Genomic_DNA"/>
</dbReference>
<accession>A0AAV4URV3</accession>
<gene>
    <name evidence="2" type="ORF">CEXT_507091</name>
</gene>
<name>A0AAV4URV3_CAEEX</name>
<protein>
    <submittedName>
        <fullName evidence="2">Uncharacterized protein</fullName>
    </submittedName>
</protein>
<evidence type="ECO:0000256" key="1">
    <source>
        <dbReference type="SAM" id="MobiDB-lite"/>
    </source>
</evidence>